<proteinExistence type="predicted"/>
<protein>
    <recommendedName>
        <fullName evidence="4">Secreted protein</fullName>
    </recommendedName>
</protein>
<name>A0AAN9BR97_9CAEN</name>
<evidence type="ECO:0008006" key="4">
    <source>
        <dbReference type="Google" id="ProtNLM"/>
    </source>
</evidence>
<evidence type="ECO:0000313" key="3">
    <source>
        <dbReference type="Proteomes" id="UP001374579"/>
    </source>
</evidence>
<dbReference type="AlphaFoldDB" id="A0AAN9BR97"/>
<keyword evidence="1" id="KW-0732">Signal</keyword>
<feature type="chain" id="PRO_5042980089" description="Secreted protein" evidence="1">
    <location>
        <begin position="22"/>
        <end position="168"/>
    </location>
</feature>
<dbReference type="Proteomes" id="UP001374579">
    <property type="component" value="Unassembled WGS sequence"/>
</dbReference>
<gene>
    <name evidence="2" type="ORF">V1264_014094</name>
</gene>
<dbReference type="EMBL" id="JBAMIC010000003">
    <property type="protein sequence ID" value="KAK7110172.1"/>
    <property type="molecule type" value="Genomic_DNA"/>
</dbReference>
<evidence type="ECO:0000313" key="2">
    <source>
        <dbReference type="EMBL" id="KAK7110172.1"/>
    </source>
</evidence>
<feature type="signal peptide" evidence="1">
    <location>
        <begin position="1"/>
        <end position="21"/>
    </location>
</feature>
<dbReference type="PANTHER" id="PTHR38564:SF2">
    <property type="entry name" value="WU:FC46H12 PRECURSOR"/>
    <property type="match status" value="1"/>
</dbReference>
<dbReference type="PANTHER" id="PTHR38564">
    <property type="entry name" value="SI:CH73-250A16.5-RELATED"/>
    <property type="match status" value="1"/>
</dbReference>
<reference evidence="2 3" key="1">
    <citation type="submission" date="2024-02" db="EMBL/GenBank/DDBJ databases">
        <title>Chromosome-scale genome assembly of the rough periwinkle Littorina saxatilis.</title>
        <authorList>
            <person name="De Jode A."/>
            <person name="Faria R."/>
            <person name="Formenti G."/>
            <person name="Sims Y."/>
            <person name="Smith T.P."/>
            <person name="Tracey A."/>
            <person name="Wood J.M.D."/>
            <person name="Zagrodzka Z.B."/>
            <person name="Johannesson K."/>
            <person name="Butlin R.K."/>
            <person name="Leder E.H."/>
        </authorList>
    </citation>
    <scope>NUCLEOTIDE SEQUENCE [LARGE SCALE GENOMIC DNA]</scope>
    <source>
        <strain evidence="2">Snail1</strain>
        <tissue evidence="2">Muscle</tissue>
    </source>
</reference>
<evidence type="ECO:0000256" key="1">
    <source>
        <dbReference type="SAM" id="SignalP"/>
    </source>
</evidence>
<sequence>MMNSKLFLAVLAMVCAEEAFSFLLNQYPLHASCKTKWDWPSTACADVVSALEAQIAKWNNTECGSGEKCGYGLTSKTSTQLQAKHVTPVKHYVDDLTFTFKPEGGGSGCQVDGYSTSETWYAVLDYSTNYCNLHNLITGAGLDKVSGYSEQTSDSICTQFSSANCEKY</sequence>
<organism evidence="2 3">
    <name type="scientific">Littorina saxatilis</name>
    <dbReference type="NCBI Taxonomy" id="31220"/>
    <lineage>
        <taxon>Eukaryota</taxon>
        <taxon>Metazoa</taxon>
        <taxon>Spiralia</taxon>
        <taxon>Lophotrochozoa</taxon>
        <taxon>Mollusca</taxon>
        <taxon>Gastropoda</taxon>
        <taxon>Caenogastropoda</taxon>
        <taxon>Littorinimorpha</taxon>
        <taxon>Littorinoidea</taxon>
        <taxon>Littorinidae</taxon>
        <taxon>Littorina</taxon>
    </lineage>
</organism>
<accession>A0AAN9BR97</accession>
<comment type="caution">
    <text evidence="2">The sequence shown here is derived from an EMBL/GenBank/DDBJ whole genome shotgun (WGS) entry which is preliminary data.</text>
</comment>
<keyword evidence="3" id="KW-1185">Reference proteome</keyword>